<proteinExistence type="predicted"/>
<dbReference type="RefSeq" id="WP_191043027.1">
    <property type="nucleotide sequence ID" value="NZ_JACXAA010000021.1"/>
</dbReference>
<organism evidence="2 3">
    <name type="scientific">Spirosoma validum</name>
    <dbReference type="NCBI Taxonomy" id="2771355"/>
    <lineage>
        <taxon>Bacteria</taxon>
        <taxon>Pseudomonadati</taxon>
        <taxon>Bacteroidota</taxon>
        <taxon>Cytophagia</taxon>
        <taxon>Cytophagales</taxon>
        <taxon>Cytophagaceae</taxon>
        <taxon>Spirosoma</taxon>
    </lineage>
</organism>
<sequence length="1212" mass="137414">MFTNLFRFELHFQFRRPATYLYFAAVLIFSLGTFATGSVPLSEKEHINAPYVLALWCAAMSMILAMIGSSVMGLPIYRDIEYRTKQYYLTYPISEAGYFWGRYLGAFSCLLFIASGLIIGAYGGTLLGPVLGWRYAEQYGTNAPAYYLHPFFTIALPNVFFTASLFYGLVSLTRSVKVIYGGGVLLFLGYFLSFFFLMHDHSATVVNLADPFAINGVMLQANNATIIQKNSSLIAISGTFLVNRLLWIAISLAILFLAYSRFSFGRFFKEQTAKKLVVDTASDTSVSYLPNVHVSFKNPYSRRILVSLVKTEWLNLVTDNYFWIILSSGVFFLLLAFGMGVSPFGIPEFPRTVLLFTIFNDTFPFYSFIFLLFYTGEIVHRERSSEFAVINDTLPPSNRILNAAKLLTLLTLGISLALIPVICGLSVQIAQGFYQFNFGLYATQVFVLLIPRFIQIVIFCYGVHVLVNEKFVGHTIGLLLWLALFFLNKSGTLDYHLLLYAITPTYQLSDMDGLGHMLVPVSWFNTYWLLFGGLLVILSALGYNRGISSTFKDRFSLATQRFNKTTKRITLVVLAAFLIVGSFIYYNVSYLNNYLTQNEQTERKVRFETVLKQFAGLPLPKVTRIRSQVDLYPAKQQALTHAWVTIQNKTKQPITQLLVDGEELTDFRIKTGGKAIPYTYPLFYPRGLFNFFRPEREPAEYRLYQFDRALLPGDSLLLEIHSWQGYPGFRNDTYAETMLHNGTFFQGGLPSLGYDTFEELTDPFERRRYHLPKKIEPGAIPQDDPAGRATLKAGPTIDLLKLDLTVSTSADQTALAPGTLVKHWKQNGRNYFQYTQTDPGLYMPIGILSARYAVLQDTVQLDHPVEIAIYYHPQHAANISRFMAAYKDGLHYFSQAYGDYPFKAIHLAETNVYQNKITSLATLDAYTEDFAWNAHFSDPNQFDYTYFRTARTLAQQWWRFQVAPNNTVGSLIIPEGLATYSALALLKKEYGATNMRAIVLDQLTDYQYRRTRLNEPEQPLMTMNFPEQSAKAGVVLYGLKNLIGEANLNAALRDFKRAYAFKSKPPYAGNHDLYDYLQKHVPDSLKYYLADNWLRVTVYDNKILTAKAIPIDKNEYQVTFSVHVAKIALDKTGKEVPAPTTNDYIDLGVFATGTINKAGRWQTNPLFVKRYQLKAGAHTITVKVKGRPAFVGIDPYATLLDRNAGNNLKSLN</sequence>
<feature type="transmembrane region" description="Helical" evidence="1">
    <location>
        <begin position="568"/>
        <end position="588"/>
    </location>
</feature>
<feature type="transmembrane region" description="Helical" evidence="1">
    <location>
        <begin position="53"/>
        <end position="77"/>
    </location>
</feature>
<evidence type="ECO:0000313" key="3">
    <source>
        <dbReference type="Proteomes" id="UP000653797"/>
    </source>
</evidence>
<keyword evidence="1" id="KW-0472">Membrane</keyword>
<feature type="transmembrane region" description="Helical" evidence="1">
    <location>
        <begin position="245"/>
        <end position="264"/>
    </location>
</feature>
<feature type="transmembrane region" description="Helical" evidence="1">
    <location>
        <begin position="178"/>
        <end position="198"/>
    </location>
</feature>
<keyword evidence="3" id="KW-1185">Reference proteome</keyword>
<keyword evidence="1" id="KW-1133">Transmembrane helix</keyword>
<feature type="transmembrane region" description="Helical" evidence="1">
    <location>
        <begin position="353"/>
        <end position="374"/>
    </location>
</feature>
<protein>
    <submittedName>
        <fullName evidence="2">Uncharacterized protein</fullName>
    </submittedName>
</protein>
<feature type="transmembrane region" description="Helical" evidence="1">
    <location>
        <begin position="441"/>
        <end position="464"/>
    </location>
</feature>
<feature type="transmembrane region" description="Helical" evidence="1">
    <location>
        <begin position="20"/>
        <end position="41"/>
    </location>
</feature>
<evidence type="ECO:0000313" key="2">
    <source>
        <dbReference type="EMBL" id="MBD2757407.1"/>
    </source>
</evidence>
<feature type="transmembrane region" description="Helical" evidence="1">
    <location>
        <begin position="103"/>
        <end position="125"/>
    </location>
</feature>
<feature type="transmembrane region" description="Helical" evidence="1">
    <location>
        <begin position="320"/>
        <end position="341"/>
    </location>
</feature>
<feature type="transmembrane region" description="Helical" evidence="1">
    <location>
        <begin position="145"/>
        <end position="166"/>
    </location>
</feature>
<dbReference type="Proteomes" id="UP000653797">
    <property type="component" value="Unassembled WGS sequence"/>
</dbReference>
<accession>A0A927B945</accession>
<dbReference type="AlphaFoldDB" id="A0A927B945"/>
<dbReference type="EMBL" id="JACXAA010000021">
    <property type="protein sequence ID" value="MBD2757407.1"/>
    <property type="molecule type" value="Genomic_DNA"/>
</dbReference>
<feature type="transmembrane region" description="Helical" evidence="1">
    <location>
        <begin position="527"/>
        <end position="547"/>
    </location>
</feature>
<gene>
    <name evidence="2" type="ORF">IC230_31345</name>
</gene>
<evidence type="ECO:0000256" key="1">
    <source>
        <dbReference type="SAM" id="Phobius"/>
    </source>
</evidence>
<feature type="transmembrane region" description="Helical" evidence="1">
    <location>
        <begin position="406"/>
        <end position="429"/>
    </location>
</feature>
<keyword evidence="1" id="KW-0812">Transmembrane</keyword>
<dbReference type="SUPFAM" id="SSF55486">
    <property type="entry name" value="Metalloproteases ('zincins'), catalytic domain"/>
    <property type="match status" value="1"/>
</dbReference>
<name>A0A927B945_9BACT</name>
<dbReference type="InterPro" id="IPR027268">
    <property type="entry name" value="Peptidase_M4/M1_CTD_sf"/>
</dbReference>
<comment type="caution">
    <text evidence="2">The sequence shown here is derived from an EMBL/GenBank/DDBJ whole genome shotgun (WGS) entry which is preliminary data.</text>
</comment>
<dbReference type="Gene3D" id="1.10.390.10">
    <property type="entry name" value="Neutral Protease Domain 2"/>
    <property type="match status" value="1"/>
</dbReference>
<reference evidence="2" key="1">
    <citation type="submission" date="2020-09" db="EMBL/GenBank/DDBJ databases">
        <authorList>
            <person name="Kim M.K."/>
        </authorList>
    </citation>
    <scope>NUCLEOTIDE SEQUENCE</scope>
    <source>
        <strain evidence="2">BT704</strain>
    </source>
</reference>